<gene>
    <name evidence="2" type="ORF">COI74_25830</name>
</gene>
<comment type="caution">
    <text evidence="2">The sequence shown here is derived from an EMBL/GenBank/DDBJ whole genome shotgun (WGS) entry which is preliminary data.</text>
</comment>
<proteinExistence type="predicted"/>
<evidence type="ECO:0000313" key="2">
    <source>
        <dbReference type="EMBL" id="PHG15100.1"/>
    </source>
</evidence>
<dbReference type="EMBL" id="NUUI01000116">
    <property type="protein sequence ID" value="PHG15100.1"/>
    <property type="molecule type" value="Genomic_DNA"/>
</dbReference>
<organism evidence="2 3">
    <name type="scientific">Bacillus wiedmannii</name>
    <dbReference type="NCBI Taxonomy" id="1890302"/>
    <lineage>
        <taxon>Bacteria</taxon>
        <taxon>Bacillati</taxon>
        <taxon>Bacillota</taxon>
        <taxon>Bacilli</taxon>
        <taxon>Bacillales</taxon>
        <taxon>Bacillaceae</taxon>
        <taxon>Bacillus</taxon>
        <taxon>Bacillus cereus group</taxon>
    </lineage>
</organism>
<dbReference type="AlphaFoldDB" id="A0ABD6TFL1"/>
<evidence type="ECO:0000256" key="1">
    <source>
        <dbReference type="SAM" id="MobiDB-lite"/>
    </source>
</evidence>
<accession>A0ABD6TFL1</accession>
<evidence type="ECO:0000313" key="3">
    <source>
        <dbReference type="Proteomes" id="UP000225062"/>
    </source>
</evidence>
<sequence>MYKANELNTRTFPKKTSPGFRRQMDALLARLRGDQEQTRTDTPVWVSPDSGPTGNPQATPRPPAVAQGAGSTTSTL</sequence>
<feature type="compositionally biased region" description="Polar residues" evidence="1">
    <location>
        <begin position="1"/>
        <end position="11"/>
    </location>
</feature>
<dbReference type="Proteomes" id="UP000225062">
    <property type="component" value="Unassembled WGS sequence"/>
</dbReference>
<reference evidence="2 3" key="1">
    <citation type="submission" date="2017-09" db="EMBL/GenBank/DDBJ databases">
        <title>Large-scale bioinformatics analysis of Bacillus genomes uncovers conserved roles of natural products in bacterial physiology.</title>
        <authorList>
            <consortium name="Agbiome Team Llc"/>
            <person name="Bleich R.M."/>
            <person name="Grubbs K.J."/>
            <person name="Santa Maria K.C."/>
            <person name="Allen S.E."/>
            <person name="Farag S."/>
            <person name="Shank E.A."/>
            <person name="Bowers A."/>
        </authorList>
    </citation>
    <scope>NUCLEOTIDE SEQUENCE [LARGE SCALE GENOMIC DNA]</scope>
    <source>
        <strain evidence="2 3">AFS032503</strain>
    </source>
</reference>
<name>A0ABD6TFL1_9BACI</name>
<feature type="region of interest" description="Disordered" evidence="1">
    <location>
        <begin position="1"/>
        <end position="76"/>
    </location>
</feature>
<feature type="non-terminal residue" evidence="2">
    <location>
        <position position="76"/>
    </location>
</feature>
<protein>
    <submittedName>
        <fullName evidence="2">Uncharacterized protein</fullName>
    </submittedName>
</protein>